<dbReference type="InterPro" id="IPR041496">
    <property type="entry name" value="YitH/HolE_GNAT"/>
</dbReference>
<dbReference type="Pfam" id="PF13673">
    <property type="entry name" value="Acetyltransf_10"/>
    <property type="match status" value="1"/>
</dbReference>
<dbReference type="Gene3D" id="3.40.630.30">
    <property type="match status" value="1"/>
</dbReference>
<dbReference type="Gene3D" id="3.40.630.90">
    <property type="match status" value="1"/>
</dbReference>
<dbReference type="PROSITE" id="PS00380">
    <property type="entry name" value="RHODANESE_1"/>
    <property type="match status" value="1"/>
</dbReference>
<dbReference type="GO" id="GO:0004792">
    <property type="term" value="F:thiosulfate-cyanide sulfurtransferase activity"/>
    <property type="evidence" value="ECO:0007669"/>
    <property type="project" value="InterPro"/>
</dbReference>
<gene>
    <name evidence="2" type="ORF">FA743_13360</name>
</gene>
<sequence length="276" mass="29281">MSETTLTFAPFGPSHLPGALALSQAEHWPHRAEDWAMVLSLGRGVVALDQGRVAGTALVTRFGEVGLVNMIIVGAALRGRGLGRRLVEAAMARADVTEFRLIATPAGLPLYRNMGFHETGEIVQHQGFAAPVPFEAPDVSGAALPDLAALAALDLRATGMDRARLIDHILRQGRIAVRRQDSRITAWAGLRPFGRGLVAGPVIAPDADSARTLLCRVMADHPGAFLRVDTQADSGLPPWLETLNLTRVGGGIAMSTAPRPRTDPLRSFALAAQAFG</sequence>
<dbReference type="Proteomes" id="UP000309747">
    <property type="component" value="Unassembled WGS sequence"/>
</dbReference>
<evidence type="ECO:0000259" key="1">
    <source>
        <dbReference type="PROSITE" id="PS51186"/>
    </source>
</evidence>
<accession>A0A4U0R980</accession>
<dbReference type="SUPFAM" id="SSF55729">
    <property type="entry name" value="Acyl-CoA N-acyltransferases (Nat)"/>
    <property type="match status" value="1"/>
</dbReference>
<protein>
    <submittedName>
        <fullName evidence="2">GNAT family N-acetyltransferase</fullName>
    </submittedName>
</protein>
<keyword evidence="2" id="KW-0808">Transferase</keyword>
<evidence type="ECO:0000313" key="2">
    <source>
        <dbReference type="EMBL" id="TJZ90892.1"/>
    </source>
</evidence>
<dbReference type="InterPro" id="IPR016181">
    <property type="entry name" value="Acyl_CoA_acyltransferase"/>
</dbReference>
<reference evidence="2 3" key="1">
    <citation type="submission" date="2019-04" db="EMBL/GenBank/DDBJ databases">
        <authorList>
            <person name="Li J."/>
        </authorList>
    </citation>
    <scope>NUCLEOTIDE SEQUENCE [LARGE SCALE GENOMIC DNA]</scope>
    <source>
        <strain evidence="2 3">KCTC 42687</strain>
    </source>
</reference>
<dbReference type="PROSITE" id="PS51186">
    <property type="entry name" value="GNAT"/>
    <property type="match status" value="1"/>
</dbReference>
<dbReference type="EMBL" id="SUNI01000013">
    <property type="protein sequence ID" value="TJZ90892.1"/>
    <property type="molecule type" value="Genomic_DNA"/>
</dbReference>
<keyword evidence="3" id="KW-1185">Reference proteome</keyword>
<dbReference type="AlphaFoldDB" id="A0A4U0R980"/>
<name>A0A4U0R980_9RHOB</name>
<proteinExistence type="predicted"/>
<dbReference type="GO" id="GO:0016747">
    <property type="term" value="F:acyltransferase activity, transferring groups other than amino-acyl groups"/>
    <property type="evidence" value="ECO:0007669"/>
    <property type="project" value="InterPro"/>
</dbReference>
<evidence type="ECO:0000313" key="3">
    <source>
        <dbReference type="Proteomes" id="UP000309747"/>
    </source>
</evidence>
<comment type="caution">
    <text evidence="2">The sequence shown here is derived from an EMBL/GenBank/DDBJ whole genome shotgun (WGS) entry which is preliminary data.</text>
</comment>
<organism evidence="2 3">
    <name type="scientific">Paracoccus gahaiensis</name>
    <dbReference type="NCBI Taxonomy" id="1706839"/>
    <lineage>
        <taxon>Bacteria</taxon>
        <taxon>Pseudomonadati</taxon>
        <taxon>Pseudomonadota</taxon>
        <taxon>Alphaproteobacteria</taxon>
        <taxon>Rhodobacterales</taxon>
        <taxon>Paracoccaceae</taxon>
        <taxon>Paracoccus</taxon>
    </lineage>
</organism>
<dbReference type="PANTHER" id="PTHR47237:SF2">
    <property type="entry name" value="BLL4206 PROTEIN"/>
    <property type="match status" value="1"/>
</dbReference>
<feature type="domain" description="N-acetyltransferase" evidence="1">
    <location>
        <begin position="6"/>
        <end position="137"/>
    </location>
</feature>
<dbReference type="InterPro" id="IPR001307">
    <property type="entry name" value="Thiosulphate_STrfase_CS"/>
</dbReference>
<dbReference type="RefSeq" id="WP_136886604.1">
    <property type="nucleotide sequence ID" value="NZ_SUNI01000013.1"/>
</dbReference>
<dbReference type="InterPro" id="IPR052729">
    <property type="entry name" value="Acyl/Acetyltrans_Enzymes"/>
</dbReference>
<dbReference type="PANTHER" id="PTHR47237">
    <property type="entry name" value="SLL0310 PROTEIN"/>
    <property type="match status" value="1"/>
</dbReference>
<dbReference type="Pfam" id="PF18014">
    <property type="entry name" value="Acetyltransf_18"/>
    <property type="match status" value="1"/>
</dbReference>
<dbReference type="OrthoDB" id="8453373at2"/>
<dbReference type="InterPro" id="IPR000182">
    <property type="entry name" value="GNAT_dom"/>
</dbReference>